<evidence type="ECO:0000313" key="12">
    <source>
        <dbReference type="Proteomes" id="UP000271573"/>
    </source>
</evidence>
<feature type="domain" description="Lipoyl-binding" evidence="8">
    <location>
        <begin position="596"/>
        <end position="671"/>
    </location>
</feature>
<dbReference type="InterPro" id="IPR011764">
    <property type="entry name" value="Biotin_carboxylation_dom"/>
</dbReference>
<dbReference type="GO" id="GO:0004075">
    <property type="term" value="F:biotin carboxylase activity"/>
    <property type="evidence" value="ECO:0007669"/>
    <property type="project" value="UniProtKB-EC"/>
</dbReference>
<reference evidence="11 12" key="1">
    <citation type="submission" date="2018-11" db="EMBL/GenBank/DDBJ databases">
        <title>Complete genome sequence of Nocardioides baekrokdamisoli strain KCTC 39748.</title>
        <authorList>
            <person name="Kang S.W."/>
            <person name="Lee K.C."/>
            <person name="Kim K.K."/>
            <person name="Kim J.S."/>
            <person name="Kim D.S."/>
            <person name="Ko S.H."/>
            <person name="Yang S.H."/>
            <person name="Shin Y.K."/>
            <person name="Lee J.S."/>
        </authorList>
    </citation>
    <scope>NUCLEOTIDE SEQUENCE [LARGE SCALE GENOMIC DNA]</scope>
    <source>
        <strain evidence="11 12">KCTC 39748</strain>
    </source>
</reference>
<evidence type="ECO:0000256" key="3">
    <source>
        <dbReference type="ARBA" id="ARBA00022741"/>
    </source>
</evidence>
<keyword evidence="12" id="KW-1185">Reference proteome</keyword>
<dbReference type="GO" id="GO:0046872">
    <property type="term" value="F:metal ion binding"/>
    <property type="evidence" value="ECO:0007669"/>
    <property type="project" value="InterPro"/>
</dbReference>
<dbReference type="PROSITE" id="PS50968">
    <property type="entry name" value="BIOTINYL_LIPOYL"/>
    <property type="match status" value="1"/>
</dbReference>
<sequence>MTTLVRSQDSARQIGTLLVANRGEIARRVFRTCRELGIQTVAIHSDADANMPFVRDADVAIHLPGNTPAETYLRADLVIEAAKRAGADAIHPGYGFLSENAAFAQAVRDAGIAWIGPDPSSIERMGSKIESKKLMEAAGVPVLGNFVASGDEASGHGGVDTATVEDLPLLVKASAGGGGRGMRIVRDLDKLADEIAIAQSEAASAFGDGTVFVEPYIQSGRHIEVQVMGTVDGAIVFGERDCSVQRRHQKVIEEAPAPALPQATREALHEAARKAAEAIDYRGAGTVEFLYDVQKDRFYFLEMNTRLQVEHPVTEAIFGVDLVAMQIAVAEGRSLANVQVGEPRGHAIEVRLYAEDPSHNYQPQSGRITRFEVPGIVSEFETLRHGVRLDSGVDSGDEIGTFYDAMIAKVIVWADNRDEALRRLAAALANAEIHGLKTNRDLLVNLLRDPVVTGATMETTWLDGADLAQLGASPVDADALALSGLAASVALAEYARAHSTYQSRIPAGFRNVPSQPQTTGFLVGDEDFDVRWYGGRAYTSPDLTTTKVISAAADAVVLETDGVRRAFVVHLDGAHVDVESALGHVALKRRPRFIDPATQVAVGSLLAPMPGSVISIRAAVGDRVEEGQPLVVMEAMKMQHTIAAPYAGTVTELDVREGSQVDAGAVLAVVTPDEESAE</sequence>
<dbReference type="SUPFAM" id="SSF52440">
    <property type="entry name" value="PreATP-grasp domain"/>
    <property type="match status" value="1"/>
</dbReference>
<dbReference type="Gene3D" id="3.30.470.20">
    <property type="entry name" value="ATP-grasp fold, B domain"/>
    <property type="match status" value="1"/>
</dbReference>
<dbReference type="InterPro" id="IPR011054">
    <property type="entry name" value="Rudment_hybrid_motif"/>
</dbReference>
<protein>
    <submittedName>
        <fullName evidence="11">Acetyl/propionyl-CoA carboxylase subunit alpha</fullName>
    </submittedName>
</protein>
<dbReference type="Pfam" id="PF00289">
    <property type="entry name" value="Biotin_carb_N"/>
    <property type="match status" value="1"/>
</dbReference>
<comment type="cofactor">
    <cofactor evidence="1">
        <name>biotin</name>
        <dbReference type="ChEBI" id="CHEBI:57586"/>
    </cofactor>
</comment>
<comment type="catalytic activity">
    <reaction evidence="6">
        <text>N(6)-biotinyl-L-lysyl-[protein] + hydrogencarbonate + ATP = N(6)-carboxybiotinyl-L-lysyl-[protein] + ADP + phosphate + H(+)</text>
        <dbReference type="Rhea" id="RHEA:13501"/>
        <dbReference type="Rhea" id="RHEA-COMP:10505"/>
        <dbReference type="Rhea" id="RHEA-COMP:10506"/>
        <dbReference type="ChEBI" id="CHEBI:15378"/>
        <dbReference type="ChEBI" id="CHEBI:17544"/>
        <dbReference type="ChEBI" id="CHEBI:30616"/>
        <dbReference type="ChEBI" id="CHEBI:43474"/>
        <dbReference type="ChEBI" id="CHEBI:83144"/>
        <dbReference type="ChEBI" id="CHEBI:83145"/>
        <dbReference type="ChEBI" id="CHEBI:456216"/>
        <dbReference type="EC" id="6.3.4.14"/>
    </reaction>
    <physiologicalReaction direction="left-to-right" evidence="6">
        <dbReference type="Rhea" id="RHEA:13502"/>
    </physiologicalReaction>
</comment>
<dbReference type="Pfam" id="PF00364">
    <property type="entry name" value="Biotin_lipoyl"/>
    <property type="match status" value="1"/>
</dbReference>
<evidence type="ECO:0000256" key="5">
    <source>
        <dbReference type="ARBA" id="ARBA00023267"/>
    </source>
</evidence>
<dbReference type="Pfam" id="PF02786">
    <property type="entry name" value="CPSase_L_D2"/>
    <property type="match status" value="1"/>
</dbReference>
<evidence type="ECO:0000313" key="11">
    <source>
        <dbReference type="EMBL" id="BBH17633.1"/>
    </source>
</evidence>
<feature type="domain" description="Biotin carboxylation" evidence="10">
    <location>
        <begin position="13"/>
        <end position="467"/>
    </location>
</feature>
<dbReference type="InterPro" id="IPR011053">
    <property type="entry name" value="Single_hybrid_motif"/>
</dbReference>
<name>A0A3G9IZ19_9ACTN</name>
<dbReference type="GO" id="GO:0005524">
    <property type="term" value="F:ATP binding"/>
    <property type="evidence" value="ECO:0007669"/>
    <property type="project" value="UniProtKB-UniRule"/>
</dbReference>
<dbReference type="KEGG" id="nbe:Back2_19200"/>
<evidence type="ECO:0000256" key="1">
    <source>
        <dbReference type="ARBA" id="ARBA00001953"/>
    </source>
</evidence>
<dbReference type="FunFam" id="2.40.50.100:FF:000003">
    <property type="entry name" value="Acetyl-CoA carboxylase biotin carboxyl carrier protein"/>
    <property type="match status" value="1"/>
</dbReference>
<accession>A0A3G9IZ19</accession>
<dbReference type="PROSITE" id="PS50975">
    <property type="entry name" value="ATP_GRASP"/>
    <property type="match status" value="1"/>
</dbReference>
<dbReference type="InterPro" id="IPR005482">
    <property type="entry name" value="Biotin_COase_C"/>
</dbReference>
<dbReference type="SUPFAM" id="SSF51246">
    <property type="entry name" value="Rudiment single hybrid motif"/>
    <property type="match status" value="1"/>
</dbReference>
<dbReference type="InterPro" id="IPR048429">
    <property type="entry name" value="MCC_alpha_BT"/>
</dbReference>
<dbReference type="SUPFAM" id="SSF56059">
    <property type="entry name" value="Glutathione synthetase ATP-binding domain-like"/>
    <property type="match status" value="1"/>
</dbReference>
<feature type="domain" description="ATP-grasp" evidence="9">
    <location>
        <begin position="132"/>
        <end position="331"/>
    </location>
</feature>
<evidence type="ECO:0000259" key="9">
    <source>
        <dbReference type="PROSITE" id="PS50975"/>
    </source>
</evidence>
<dbReference type="InterPro" id="IPR050856">
    <property type="entry name" value="Biotin_carboxylase_complex"/>
</dbReference>
<keyword evidence="5" id="KW-0092">Biotin</keyword>
<dbReference type="Gene3D" id="2.40.50.100">
    <property type="match status" value="1"/>
</dbReference>
<organism evidence="11 12">
    <name type="scientific">Nocardioides baekrokdamisoli</name>
    <dbReference type="NCBI Taxonomy" id="1804624"/>
    <lineage>
        <taxon>Bacteria</taxon>
        <taxon>Bacillati</taxon>
        <taxon>Actinomycetota</taxon>
        <taxon>Actinomycetes</taxon>
        <taxon>Propionibacteriales</taxon>
        <taxon>Nocardioidaceae</taxon>
        <taxon>Nocardioides</taxon>
    </lineage>
</organism>
<gene>
    <name evidence="11" type="ORF">Back2_19200</name>
</gene>
<dbReference type="AlphaFoldDB" id="A0A3G9IZ19"/>
<evidence type="ECO:0000256" key="7">
    <source>
        <dbReference type="PROSITE-ProRule" id="PRU00409"/>
    </source>
</evidence>
<dbReference type="InterPro" id="IPR001882">
    <property type="entry name" value="Biotin_BS"/>
</dbReference>
<dbReference type="PANTHER" id="PTHR18866:SF126">
    <property type="entry name" value="BIOTIN CARBOXYLASE"/>
    <property type="match status" value="1"/>
</dbReference>
<evidence type="ECO:0000256" key="4">
    <source>
        <dbReference type="ARBA" id="ARBA00022840"/>
    </source>
</evidence>
<dbReference type="CDD" id="cd06850">
    <property type="entry name" value="biotinyl_domain"/>
    <property type="match status" value="1"/>
</dbReference>
<dbReference type="InterPro" id="IPR011761">
    <property type="entry name" value="ATP-grasp"/>
</dbReference>
<keyword evidence="3 7" id="KW-0547">Nucleotide-binding</keyword>
<dbReference type="OrthoDB" id="3754062at2"/>
<keyword evidence="2" id="KW-0436">Ligase</keyword>
<dbReference type="InterPro" id="IPR000089">
    <property type="entry name" value="Biotin_lipoyl"/>
</dbReference>
<dbReference type="SMART" id="SM00878">
    <property type="entry name" value="Biotin_carb_C"/>
    <property type="match status" value="1"/>
</dbReference>
<dbReference type="FunFam" id="3.40.50.20:FF:000010">
    <property type="entry name" value="Propionyl-CoA carboxylase subunit alpha"/>
    <property type="match status" value="1"/>
</dbReference>
<dbReference type="SUPFAM" id="SSF51230">
    <property type="entry name" value="Single hybrid motif"/>
    <property type="match status" value="1"/>
</dbReference>
<dbReference type="PROSITE" id="PS00867">
    <property type="entry name" value="CPSASE_2"/>
    <property type="match status" value="1"/>
</dbReference>
<evidence type="ECO:0000259" key="8">
    <source>
        <dbReference type="PROSITE" id="PS50968"/>
    </source>
</evidence>
<evidence type="ECO:0000259" key="10">
    <source>
        <dbReference type="PROSITE" id="PS50979"/>
    </source>
</evidence>
<dbReference type="Proteomes" id="UP000271573">
    <property type="component" value="Chromosome"/>
</dbReference>
<dbReference type="Pfam" id="PF21139">
    <property type="entry name" value="BT_MCC_alpha"/>
    <property type="match status" value="1"/>
</dbReference>
<dbReference type="Pfam" id="PF02785">
    <property type="entry name" value="Biotin_carb_C"/>
    <property type="match status" value="1"/>
</dbReference>
<dbReference type="RefSeq" id="WP_125568934.1">
    <property type="nucleotide sequence ID" value="NZ_AP019307.1"/>
</dbReference>
<keyword evidence="4 7" id="KW-0067">ATP-binding</keyword>
<evidence type="ECO:0000256" key="6">
    <source>
        <dbReference type="ARBA" id="ARBA00048501"/>
    </source>
</evidence>
<dbReference type="InterPro" id="IPR016185">
    <property type="entry name" value="PreATP-grasp_dom_sf"/>
</dbReference>
<proteinExistence type="predicted"/>
<dbReference type="InterPro" id="IPR005479">
    <property type="entry name" value="CPAse_ATP-bd"/>
</dbReference>
<dbReference type="EMBL" id="AP019307">
    <property type="protein sequence ID" value="BBH17633.1"/>
    <property type="molecule type" value="Genomic_DNA"/>
</dbReference>
<dbReference type="PROSITE" id="PS50979">
    <property type="entry name" value="BC"/>
    <property type="match status" value="1"/>
</dbReference>
<dbReference type="InterPro" id="IPR005481">
    <property type="entry name" value="BC-like_N"/>
</dbReference>
<dbReference type="PANTHER" id="PTHR18866">
    <property type="entry name" value="CARBOXYLASE:PYRUVATE/ACETYL-COA/PROPIONYL-COA CARBOXYLASE"/>
    <property type="match status" value="1"/>
</dbReference>
<dbReference type="PROSITE" id="PS00188">
    <property type="entry name" value="BIOTIN"/>
    <property type="match status" value="1"/>
</dbReference>
<evidence type="ECO:0000256" key="2">
    <source>
        <dbReference type="ARBA" id="ARBA00022598"/>
    </source>
</evidence>